<sequence>MSAERSRRIAVIGGGVSGLTAAREAALIGGSGTEVSLLEAADRLGGRIRRETLAGVPIDIGAEAFATRGGGVAELLAELGIEAEIVPPAKLGSWVIAGARAVRLPAAGTAGIPAEPLSRESRRALGLPGSVRAAAERLLPRRVGARSESLAELVRVRLGRRVLERLVGPVVLGVHSTDPSRLTLSSIPGLAQAYARRGSLVVAARELRDGASAAGGAVAGLRDGMTTLTDALAAELGRLGVKARTGVAVERIERRAGAWALLDAEGRELDRAEGVVLAVPEEAARTVLGAPAAEEASSRVEVVALALEEPLLDSAPRGTGALVAGTGDGVRRGIAAKALTHVTAKWPERARRAGSGLHLLRVSYGRAGSPPETAGLGDAAVQRIALNDASRILGVELRAESLRGMVRREWRTNAPPGARGREGSVDPPLAAPPGTVLIGDWVSGTGLASVIPAARAAARQLLHAPNDEGTSRT</sequence>
<evidence type="ECO:0000256" key="13">
    <source>
        <dbReference type="SAM" id="MobiDB-lite"/>
    </source>
</evidence>
<dbReference type="SUPFAM" id="SSF54373">
    <property type="entry name" value="FAD-linked reductases, C-terminal domain"/>
    <property type="match status" value="1"/>
</dbReference>
<evidence type="ECO:0000313" key="16">
    <source>
        <dbReference type="Proteomes" id="UP000608530"/>
    </source>
</evidence>
<comment type="subcellular location">
    <subcellularLocation>
        <location evidence="12">Cytoplasm</location>
    </subcellularLocation>
</comment>
<evidence type="ECO:0000256" key="4">
    <source>
        <dbReference type="ARBA" id="ARBA00004744"/>
    </source>
</evidence>
<dbReference type="InterPro" id="IPR050464">
    <property type="entry name" value="Zeta_carotene_desat/Oxidored"/>
</dbReference>
<proteinExistence type="inferred from homology"/>
<dbReference type="Proteomes" id="UP000608530">
    <property type="component" value="Unassembled WGS sequence"/>
</dbReference>
<dbReference type="GO" id="GO:0004729">
    <property type="term" value="F:oxygen-dependent protoporphyrinogen oxidase activity"/>
    <property type="evidence" value="ECO:0007669"/>
    <property type="project" value="UniProtKB-UniRule"/>
</dbReference>
<feature type="domain" description="Amine oxidase" evidence="14">
    <location>
        <begin position="16"/>
        <end position="462"/>
    </location>
</feature>
<comment type="cofactor">
    <cofactor evidence="2 12">
        <name>FAD</name>
        <dbReference type="ChEBI" id="CHEBI:57692"/>
    </cofactor>
</comment>
<keyword evidence="9 12" id="KW-0274">FAD</keyword>
<keyword evidence="8 12" id="KW-0285">Flavoprotein</keyword>
<evidence type="ECO:0000256" key="9">
    <source>
        <dbReference type="ARBA" id="ARBA00022827"/>
    </source>
</evidence>
<organism evidence="15 16">
    <name type="scientific">Leucobacter chromiisoli</name>
    <dbReference type="NCBI Taxonomy" id="2796471"/>
    <lineage>
        <taxon>Bacteria</taxon>
        <taxon>Bacillati</taxon>
        <taxon>Actinomycetota</taxon>
        <taxon>Actinomycetes</taxon>
        <taxon>Micrococcales</taxon>
        <taxon>Microbacteriaceae</taxon>
        <taxon>Leucobacter</taxon>
    </lineage>
</organism>
<keyword evidence="10 12" id="KW-0560">Oxidoreductase</keyword>
<accession>A0A934Q6Y4</accession>
<dbReference type="PANTHER" id="PTHR42923:SF3">
    <property type="entry name" value="PROTOPORPHYRINOGEN OXIDASE"/>
    <property type="match status" value="1"/>
</dbReference>
<evidence type="ECO:0000256" key="10">
    <source>
        <dbReference type="ARBA" id="ARBA00023002"/>
    </source>
</evidence>
<evidence type="ECO:0000256" key="3">
    <source>
        <dbReference type="ARBA" id="ARBA00002185"/>
    </source>
</evidence>
<evidence type="ECO:0000256" key="7">
    <source>
        <dbReference type="ARBA" id="ARBA00019046"/>
    </source>
</evidence>
<dbReference type="SUPFAM" id="SSF51905">
    <property type="entry name" value="FAD/NAD(P)-binding domain"/>
    <property type="match status" value="1"/>
</dbReference>
<evidence type="ECO:0000256" key="12">
    <source>
        <dbReference type="RuleBase" id="RU364052"/>
    </source>
</evidence>
<dbReference type="Gene3D" id="3.90.660.20">
    <property type="entry name" value="Protoporphyrinogen oxidase, mitochondrial, domain 2"/>
    <property type="match status" value="1"/>
</dbReference>
<dbReference type="EMBL" id="JAEHOH010000001">
    <property type="protein sequence ID" value="MBK0417819.1"/>
    <property type="molecule type" value="Genomic_DNA"/>
</dbReference>
<evidence type="ECO:0000256" key="5">
    <source>
        <dbReference type="ARBA" id="ARBA00008310"/>
    </source>
</evidence>
<comment type="pathway">
    <text evidence="4 12">Porphyrin-containing compound metabolism; protoheme biosynthesis.</text>
</comment>
<comment type="catalytic activity">
    <reaction evidence="1">
        <text>coproporphyrinogen III + 3 O2 = coproporphyrin III + 3 H2O2</text>
        <dbReference type="Rhea" id="RHEA:43436"/>
        <dbReference type="ChEBI" id="CHEBI:15379"/>
        <dbReference type="ChEBI" id="CHEBI:16240"/>
        <dbReference type="ChEBI" id="CHEBI:57309"/>
        <dbReference type="ChEBI" id="CHEBI:131725"/>
        <dbReference type="EC" id="1.3.3.15"/>
    </reaction>
    <physiologicalReaction direction="left-to-right" evidence="1">
        <dbReference type="Rhea" id="RHEA:43437"/>
    </physiologicalReaction>
</comment>
<dbReference type="Gene3D" id="1.10.3110.10">
    <property type="entry name" value="protoporphyrinogen ix oxidase, domain 3"/>
    <property type="match status" value="1"/>
</dbReference>
<keyword evidence="16" id="KW-1185">Reference proteome</keyword>
<dbReference type="PANTHER" id="PTHR42923">
    <property type="entry name" value="PROTOPORPHYRINOGEN OXIDASE"/>
    <property type="match status" value="1"/>
</dbReference>
<dbReference type="EC" id="1.3.3.15" evidence="6 12"/>
<name>A0A934Q6Y4_9MICO</name>
<keyword evidence="11 12" id="KW-0350">Heme biosynthesis</keyword>
<dbReference type="RefSeq" id="WP_200113296.1">
    <property type="nucleotide sequence ID" value="NZ_JAEHOH010000001.1"/>
</dbReference>
<comment type="function">
    <text evidence="3 12">Involved in coproporphyrin-dependent heme b biosynthesis. Catalyzes the oxidation of coproporphyrinogen III to coproporphyrin III.</text>
</comment>
<dbReference type="GO" id="GO:0006783">
    <property type="term" value="P:heme biosynthetic process"/>
    <property type="evidence" value="ECO:0007669"/>
    <property type="project" value="UniProtKB-UniRule"/>
</dbReference>
<comment type="similarity">
    <text evidence="5 12">Belongs to the protoporphyrinogen/coproporphyrinogen oxidase family. Coproporphyrinogen III oxidase subfamily.</text>
</comment>
<protein>
    <recommendedName>
        <fullName evidence="7 12">Coproporphyrinogen III oxidase</fullName>
        <ecNumber evidence="6 12">1.3.3.15</ecNumber>
    </recommendedName>
</protein>
<dbReference type="InterPro" id="IPR004572">
    <property type="entry name" value="Protoporphyrinogen_oxidase"/>
</dbReference>
<keyword evidence="12" id="KW-0963">Cytoplasm</keyword>
<feature type="region of interest" description="Disordered" evidence="13">
    <location>
        <begin position="410"/>
        <end position="429"/>
    </location>
</feature>
<dbReference type="Pfam" id="PF01593">
    <property type="entry name" value="Amino_oxidase"/>
    <property type="match status" value="1"/>
</dbReference>
<dbReference type="GO" id="GO:0005737">
    <property type="term" value="C:cytoplasm"/>
    <property type="evidence" value="ECO:0007669"/>
    <property type="project" value="UniProtKB-SubCell"/>
</dbReference>
<evidence type="ECO:0000256" key="6">
    <source>
        <dbReference type="ARBA" id="ARBA00012402"/>
    </source>
</evidence>
<dbReference type="NCBIfam" id="TIGR00562">
    <property type="entry name" value="proto_IX_ox"/>
    <property type="match status" value="1"/>
</dbReference>
<gene>
    <name evidence="15" type="primary">hemG</name>
    <name evidence="15" type="ORF">JD276_02060</name>
</gene>
<dbReference type="InterPro" id="IPR002937">
    <property type="entry name" value="Amino_oxidase"/>
</dbReference>
<evidence type="ECO:0000313" key="15">
    <source>
        <dbReference type="EMBL" id="MBK0417819.1"/>
    </source>
</evidence>
<evidence type="ECO:0000259" key="14">
    <source>
        <dbReference type="Pfam" id="PF01593"/>
    </source>
</evidence>
<dbReference type="InterPro" id="IPR036188">
    <property type="entry name" value="FAD/NAD-bd_sf"/>
</dbReference>
<reference evidence="15" key="1">
    <citation type="submission" date="2020-12" db="EMBL/GenBank/DDBJ databases">
        <title>Leucobacter sp. CAS1, isolated from Chromium sludge.</title>
        <authorList>
            <person name="Xu Z."/>
        </authorList>
    </citation>
    <scope>NUCLEOTIDE SEQUENCE</scope>
    <source>
        <strain evidence="15">CSA1</strain>
    </source>
</reference>
<evidence type="ECO:0000256" key="2">
    <source>
        <dbReference type="ARBA" id="ARBA00001974"/>
    </source>
</evidence>
<dbReference type="Gene3D" id="3.50.50.60">
    <property type="entry name" value="FAD/NAD(P)-binding domain"/>
    <property type="match status" value="1"/>
</dbReference>
<dbReference type="AlphaFoldDB" id="A0A934Q6Y4"/>
<evidence type="ECO:0000256" key="8">
    <source>
        <dbReference type="ARBA" id="ARBA00022630"/>
    </source>
</evidence>
<comment type="caution">
    <text evidence="15">The sequence shown here is derived from an EMBL/GenBank/DDBJ whole genome shotgun (WGS) entry which is preliminary data.</text>
</comment>
<evidence type="ECO:0000256" key="11">
    <source>
        <dbReference type="ARBA" id="ARBA00023133"/>
    </source>
</evidence>
<evidence type="ECO:0000256" key="1">
    <source>
        <dbReference type="ARBA" id="ARBA00001755"/>
    </source>
</evidence>